<dbReference type="EMBL" id="CP032382">
    <property type="protein sequence ID" value="AYB30968.1"/>
    <property type="molecule type" value="Genomic_DNA"/>
</dbReference>
<proteinExistence type="predicted"/>
<dbReference type="AlphaFoldDB" id="A0A385SPS9"/>
<keyword evidence="2" id="KW-1185">Reference proteome</keyword>
<dbReference type="KEGG" id="chk:D4L85_10425"/>
<organism evidence="1 2">
    <name type="scientific">Chryseolinea soli</name>
    <dbReference type="NCBI Taxonomy" id="2321403"/>
    <lineage>
        <taxon>Bacteria</taxon>
        <taxon>Pseudomonadati</taxon>
        <taxon>Bacteroidota</taxon>
        <taxon>Cytophagia</taxon>
        <taxon>Cytophagales</taxon>
        <taxon>Fulvivirgaceae</taxon>
        <taxon>Chryseolinea</taxon>
    </lineage>
</organism>
<protein>
    <submittedName>
        <fullName evidence="1">Uncharacterized protein</fullName>
    </submittedName>
</protein>
<gene>
    <name evidence="1" type="ORF">D4L85_10425</name>
</gene>
<accession>A0A385SPS9</accession>
<reference evidence="2" key="1">
    <citation type="submission" date="2018-09" db="EMBL/GenBank/DDBJ databases">
        <title>Chryseolinea sp. KIS68-18 isolated from soil.</title>
        <authorList>
            <person name="Weon H.-Y."/>
            <person name="Kwon S.-W."/>
            <person name="Lee S.A."/>
        </authorList>
    </citation>
    <scope>NUCLEOTIDE SEQUENCE [LARGE SCALE GENOMIC DNA]</scope>
    <source>
        <strain evidence="2">KIS68-18</strain>
    </source>
</reference>
<evidence type="ECO:0000313" key="2">
    <source>
        <dbReference type="Proteomes" id="UP000266183"/>
    </source>
</evidence>
<name>A0A385SPS9_9BACT</name>
<evidence type="ECO:0000313" key="1">
    <source>
        <dbReference type="EMBL" id="AYB30968.1"/>
    </source>
</evidence>
<sequence length="87" mass="9611">MPGLSAIAMPGQNTLFYDKAGVKNYMLKITDLTQHHAMRTVDQRSNRKVNGRSKSVLLCAVVKFCQINLGSGVAKEVYQSLVTFLHA</sequence>
<dbReference type="Proteomes" id="UP000266183">
    <property type="component" value="Chromosome"/>
</dbReference>